<comment type="similarity">
    <text evidence="1">Belongs to the BLOC1S2 family.</text>
</comment>
<reference evidence="2" key="1">
    <citation type="submission" date="2021-01" db="EMBL/GenBank/DDBJ databases">
        <authorList>
            <person name="Corre E."/>
            <person name="Pelletier E."/>
            <person name="Niang G."/>
            <person name="Scheremetjew M."/>
            <person name="Finn R."/>
            <person name="Kale V."/>
            <person name="Holt S."/>
            <person name="Cochrane G."/>
            <person name="Meng A."/>
            <person name="Brown T."/>
            <person name="Cohen L."/>
        </authorList>
    </citation>
    <scope>NUCLEOTIDE SEQUENCE</scope>
    <source>
        <strain evidence="2">CCMP1661</strain>
    </source>
</reference>
<accession>A0A7S2UWH9</accession>
<dbReference type="AlphaFoldDB" id="A0A7S2UWH9"/>
<name>A0A7S2UWH9_9STRA</name>
<sequence length="122" mass="14068">MSKSSEKVLQESVEKICQETVEMIVGHVEASKEEIEGLCEVTEAISRQYKVFAKDIQRVTRFHLTIQSKWYSLMPCMQQIDQLCNNIDELEKTIEELDGCIGGLEVRWQRLKEASAQSKTEK</sequence>
<evidence type="ECO:0000256" key="1">
    <source>
        <dbReference type="ARBA" id="ARBA00008468"/>
    </source>
</evidence>
<dbReference type="Pfam" id="PF10046">
    <property type="entry name" value="BLOC1_2"/>
    <property type="match status" value="1"/>
</dbReference>
<gene>
    <name evidence="2" type="ORF">FJAP1339_LOCUS2036</name>
</gene>
<proteinExistence type="inferred from homology"/>
<protein>
    <recommendedName>
        <fullName evidence="3">Biogenesis of lysosome-related organelles complex 1 subunit 2</fullName>
    </recommendedName>
</protein>
<dbReference type="InterPro" id="IPR019269">
    <property type="entry name" value="BLOC1_su2"/>
</dbReference>
<dbReference type="EMBL" id="HBHR01004289">
    <property type="protein sequence ID" value="CAD9859517.1"/>
    <property type="molecule type" value="Transcribed_RNA"/>
</dbReference>
<organism evidence="2">
    <name type="scientific">Fibrocapsa japonica</name>
    <dbReference type="NCBI Taxonomy" id="94617"/>
    <lineage>
        <taxon>Eukaryota</taxon>
        <taxon>Sar</taxon>
        <taxon>Stramenopiles</taxon>
        <taxon>Ochrophyta</taxon>
        <taxon>Raphidophyceae</taxon>
        <taxon>Chattonellales</taxon>
        <taxon>Chattonellaceae</taxon>
        <taxon>Fibrocapsa</taxon>
    </lineage>
</organism>
<evidence type="ECO:0000313" key="2">
    <source>
        <dbReference type="EMBL" id="CAD9859517.1"/>
    </source>
</evidence>
<evidence type="ECO:0008006" key="3">
    <source>
        <dbReference type="Google" id="ProtNLM"/>
    </source>
</evidence>